<dbReference type="EMBL" id="BTGU01000038">
    <property type="protein sequence ID" value="GMN51559.1"/>
    <property type="molecule type" value="Genomic_DNA"/>
</dbReference>
<organism evidence="3 4">
    <name type="scientific">Ficus carica</name>
    <name type="common">Common fig</name>
    <dbReference type="NCBI Taxonomy" id="3494"/>
    <lineage>
        <taxon>Eukaryota</taxon>
        <taxon>Viridiplantae</taxon>
        <taxon>Streptophyta</taxon>
        <taxon>Embryophyta</taxon>
        <taxon>Tracheophyta</taxon>
        <taxon>Spermatophyta</taxon>
        <taxon>Magnoliopsida</taxon>
        <taxon>eudicotyledons</taxon>
        <taxon>Gunneridae</taxon>
        <taxon>Pentapetalae</taxon>
        <taxon>rosids</taxon>
        <taxon>fabids</taxon>
        <taxon>Rosales</taxon>
        <taxon>Moraceae</taxon>
        <taxon>Ficeae</taxon>
        <taxon>Ficus</taxon>
    </lineage>
</organism>
<keyword evidence="1" id="KW-0472">Membrane</keyword>
<dbReference type="InterPro" id="IPR053781">
    <property type="entry name" value="F-box_AtFBL13-like"/>
</dbReference>
<dbReference type="PANTHER" id="PTHR34145:SF51">
    <property type="entry name" value="FBD DOMAIN-CONTAINING PROTEIN"/>
    <property type="match status" value="1"/>
</dbReference>
<dbReference type="Pfam" id="PF00646">
    <property type="entry name" value="F-box"/>
    <property type="match status" value="1"/>
</dbReference>
<dbReference type="Proteomes" id="UP001187192">
    <property type="component" value="Unassembled WGS sequence"/>
</dbReference>
<keyword evidence="1" id="KW-0812">Transmembrane</keyword>
<gene>
    <name evidence="3" type="ORF">TIFTF001_020706</name>
</gene>
<dbReference type="CDD" id="cd22160">
    <property type="entry name" value="F-box_AtFBL13-like"/>
    <property type="match status" value="1"/>
</dbReference>
<protein>
    <recommendedName>
        <fullName evidence="2">F-box domain-containing protein</fullName>
    </recommendedName>
</protein>
<dbReference type="InterPro" id="IPR001810">
    <property type="entry name" value="F-box_dom"/>
</dbReference>
<dbReference type="SUPFAM" id="SSF81383">
    <property type="entry name" value="F-box domain"/>
    <property type="match status" value="1"/>
</dbReference>
<feature type="domain" description="F-box" evidence="2">
    <location>
        <begin position="13"/>
        <end position="49"/>
    </location>
</feature>
<dbReference type="Gene3D" id="1.20.1280.50">
    <property type="match status" value="1"/>
</dbReference>
<evidence type="ECO:0000313" key="4">
    <source>
        <dbReference type="Proteomes" id="UP001187192"/>
    </source>
</evidence>
<proteinExistence type="predicted"/>
<dbReference type="PROSITE" id="PS50181">
    <property type="entry name" value="FBOX"/>
    <property type="match status" value="1"/>
</dbReference>
<dbReference type="PANTHER" id="PTHR34145">
    <property type="entry name" value="OS02G0105600 PROTEIN"/>
    <property type="match status" value="1"/>
</dbReference>
<dbReference type="Pfam" id="PF24758">
    <property type="entry name" value="LRR_At5g56370"/>
    <property type="match status" value="1"/>
</dbReference>
<evidence type="ECO:0000259" key="2">
    <source>
        <dbReference type="PROSITE" id="PS50181"/>
    </source>
</evidence>
<keyword evidence="4" id="KW-1185">Reference proteome</keyword>
<dbReference type="InterPro" id="IPR032675">
    <property type="entry name" value="LRR_dom_sf"/>
</dbReference>
<comment type="caution">
    <text evidence="3">The sequence shown here is derived from an EMBL/GenBank/DDBJ whole genome shotgun (WGS) entry which is preliminary data.</text>
</comment>
<accession>A0AA88AFG5</accession>
<dbReference type="AlphaFoldDB" id="A0AA88AFG5"/>
<feature type="transmembrane region" description="Helical" evidence="1">
    <location>
        <begin position="23"/>
        <end position="42"/>
    </location>
</feature>
<evidence type="ECO:0000256" key="1">
    <source>
        <dbReference type="SAM" id="Phobius"/>
    </source>
</evidence>
<keyword evidence="1" id="KW-1133">Transmembrane helix</keyword>
<dbReference type="Gene3D" id="3.80.10.10">
    <property type="entry name" value="Ribonuclease Inhibitor"/>
    <property type="match status" value="1"/>
</dbReference>
<name>A0AA88AFG5_FICCA</name>
<dbReference type="InterPro" id="IPR036047">
    <property type="entry name" value="F-box-like_dom_sf"/>
</dbReference>
<sequence length="432" mass="50755">MARKKMNHDNRAEDRISQLPDAIILHILSFLPTSIAVWTSLVSRRWRRMWTFLPVLNFVDSRDIPRFKGHEIPFFKGQYRREERNKFYKLVDECLRRLSRETTVSKFKLYMQYYYGCHSRIDAWFGSLEKHTVKELDVCLLPRSRGYKYFLSKIINNFKALTLLKLSGLNLEFFVPTSLPSLEELYLNKIKMNDGVLDNLLRSFTSLKTLHIDRCWGLLDPKVSSSSLQYMEFTTNANDCYFYGCTIEIRAVNLHSFVRRGEFNYKKCGMTLFHCSNIRNLSLTEAYLTDRWLEDLIPELPLLESLSLTNCYGFEHVNIWNGHLKHFVYTLSRRLDYSLADATIDAPNLVSFSYSSYKLIDISVNAPNLLDADIEISDHPRKTYDLEWYATLIKFLSEFKSAKSLRVFCSHEKVLIYICTSILSFFHVVSSF</sequence>
<evidence type="ECO:0000313" key="3">
    <source>
        <dbReference type="EMBL" id="GMN51559.1"/>
    </source>
</evidence>
<reference evidence="3" key="1">
    <citation type="submission" date="2023-07" db="EMBL/GenBank/DDBJ databases">
        <title>draft genome sequence of fig (Ficus carica).</title>
        <authorList>
            <person name="Takahashi T."/>
            <person name="Nishimura K."/>
        </authorList>
    </citation>
    <scope>NUCLEOTIDE SEQUENCE</scope>
</reference>
<dbReference type="InterPro" id="IPR053772">
    <property type="entry name" value="At1g61320/At1g61330-like"/>
</dbReference>
<dbReference type="InterPro" id="IPR055411">
    <property type="entry name" value="LRR_FXL15/At3g58940/PEG3-like"/>
</dbReference>
<dbReference type="SUPFAM" id="SSF52047">
    <property type="entry name" value="RNI-like"/>
    <property type="match status" value="1"/>
</dbReference>